<dbReference type="GO" id="GO:0008270">
    <property type="term" value="F:zinc ion binding"/>
    <property type="evidence" value="ECO:0007669"/>
    <property type="project" value="UniProtKB-KW"/>
</dbReference>
<dbReference type="SMART" id="SM00249">
    <property type="entry name" value="PHD"/>
    <property type="match status" value="1"/>
</dbReference>
<evidence type="ECO:0000256" key="4">
    <source>
        <dbReference type="PROSITE-ProRule" id="PRU00146"/>
    </source>
</evidence>
<dbReference type="PANTHER" id="PTHR14296">
    <property type="entry name" value="REMODELING AND SPACING FACTOR 1"/>
    <property type="match status" value="1"/>
</dbReference>
<feature type="compositionally biased region" description="Basic residues" evidence="5">
    <location>
        <begin position="192"/>
        <end position="212"/>
    </location>
</feature>
<organism evidence="7 8">
    <name type="scientific">Lepidopterella palustris CBS 459.81</name>
    <dbReference type="NCBI Taxonomy" id="1314670"/>
    <lineage>
        <taxon>Eukaryota</taxon>
        <taxon>Fungi</taxon>
        <taxon>Dikarya</taxon>
        <taxon>Ascomycota</taxon>
        <taxon>Pezizomycotina</taxon>
        <taxon>Dothideomycetes</taxon>
        <taxon>Pleosporomycetidae</taxon>
        <taxon>Mytilinidiales</taxon>
        <taxon>Argynnaceae</taxon>
        <taxon>Lepidopterella</taxon>
    </lineage>
</organism>
<feature type="compositionally biased region" description="Basic and acidic residues" evidence="5">
    <location>
        <begin position="319"/>
        <end position="367"/>
    </location>
</feature>
<accession>A0A8E2EL07</accession>
<feature type="region of interest" description="Disordered" evidence="5">
    <location>
        <begin position="179"/>
        <end position="239"/>
    </location>
</feature>
<evidence type="ECO:0000313" key="7">
    <source>
        <dbReference type="EMBL" id="OCK85942.1"/>
    </source>
</evidence>
<feature type="compositionally biased region" description="Polar residues" evidence="5">
    <location>
        <begin position="616"/>
        <end position="650"/>
    </location>
</feature>
<dbReference type="GO" id="GO:0006355">
    <property type="term" value="P:regulation of DNA-templated transcription"/>
    <property type="evidence" value="ECO:0007669"/>
    <property type="project" value="InterPro"/>
</dbReference>
<feature type="compositionally biased region" description="Polar residues" evidence="5">
    <location>
        <begin position="795"/>
        <end position="819"/>
    </location>
</feature>
<feature type="region of interest" description="Disordered" evidence="5">
    <location>
        <begin position="544"/>
        <end position="825"/>
    </location>
</feature>
<feature type="compositionally biased region" description="Polar residues" evidence="5">
    <location>
        <begin position="590"/>
        <end position="609"/>
    </location>
</feature>
<feature type="domain" description="PHD-type" evidence="6">
    <location>
        <begin position="429"/>
        <end position="485"/>
    </location>
</feature>
<dbReference type="SUPFAM" id="SSF57903">
    <property type="entry name" value="FYVE/PHD zinc finger"/>
    <property type="match status" value="1"/>
</dbReference>
<dbReference type="OrthoDB" id="303107at2759"/>
<dbReference type="Proteomes" id="UP000250266">
    <property type="component" value="Unassembled WGS sequence"/>
</dbReference>
<feature type="compositionally biased region" description="Polar residues" evidence="5">
    <location>
        <begin position="697"/>
        <end position="734"/>
    </location>
</feature>
<feature type="region of interest" description="Disordered" evidence="5">
    <location>
        <begin position="316"/>
        <end position="367"/>
    </location>
</feature>
<keyword evidence="3" id="KW-0862">Zinc</keyword>
<dbReference type="PROSITE" id="PS50016">
    <property type="entry name" value="ZF_PHD_2"/>
    <property type="match status" value="1"/>
</dbReference>
<evidence type="ECO:0000256" key="3">
    <source>
        <dbReference type="ARBA" id="ARBA00022833"/>
    </source>
</evidence>
<dbReference type="EMBL" id="KV744811">
    <property type="protein sequence ID" value="OCK85942.1"/>
    <property type="molecule type" value="Genomic_DNA"/>
</dbReference>
<proteinExistence type="predicted"/>
<name>A0A8E2EL07_9PEZI</name>
<sequence>MVSRKRGREEMEANESAQELSMLEKLRNMWEFANLMQYIFLFGRVVKIDENFVIEDLESECLKSQPSAKLTEIGLALLKYVSSHKGLTPEIFDEYTRRQYMAKAPERNPFGTNEVPNKFDDFDVYTKIRVLQQLSTWTFHNPDRIRERMAANDSDQLGWRMEPFGWDAEDRTYFVLDDDRMYRRTDPPPPKPKPKSKPKRGKTTRAGKRRKLSSPNPGSAGDEDENHVVEEPNTQDEGLGGMKWECVCVTMEDYTGFLEAIRHSKDPNEKDMYQRLQRDVMPVIKRRVEEQQREEVRRQKEREIEQKLLSAKRSTRISAKMEKRKEEEEAAEAERKRQADLAMAKKEQERQRKMEEARETRMMTREQRLKEREVKRILHEEELKKLQEDSQKVDNNEARLSERHIKAEMQRRQKELKELEKLAEEEDWVFDCAVCGLHGENLDDGSHSIACEKCNVWQHSKCHNITVTQAESDDFHFICKDCHRRAEEAKMPKLPPLKLRLNSSVSPKVGGTDTFQKFDAQRLNGGPLSTPKFVTRVLDSVQIPVPPRAPTQSPRPAQPLENGPSLSPRGQALGPPGIHRSEMAYGIQKNGYNGTANMPTARPFSSGQNGRLPGTNGLTNSSPPQWQFPQVPSPLVYNNTNPVPYSQHNGNAYAGESPSGRSVSHDPFVNSFNRQGPPPATPGASVPSPVKRPPSMSPLQPNGNSSSFTFTQSPNSSFPPSSTQRPSYSPTKHSSPAPIPMSPIGRSVPVPVPASPAQVLPGAMSGISPEKHDGARPMSSHSISETPVLPPIKSLSPSASPQIMSSPSKKMTPERPQSNGFGGTY</sequence>
<keyword evidence="8" id="KW-1185">Reference proteome</keyword>
<keyword evidence="2 4" id="KW-0863">Zinc-finger</keyword>
<evidence type="ECO:0000256" key="2">
    <source>
        <dbReference type="ARBA" id="ARBA00022771"/>
    </source>
</evidence>
<protein>
    <recommendedName>
        <fullName evidence="6">PHD-type domain-containing protein</fullName>
    </recommendedName>
</protein>
<evidence type="ECO:0000259" key="6">
    <source>
        <dbReference type="PROSITE" id="PS50016"/>
    </source>
</evidence>
<dbReference type="InterPro" id="IPR001965">
    <property type="entry name" value="Znf_PHD"/>
</dbReference>
<reference evidence="7 8" key="1">
    <citation type="journal article" date="2016" name="Nat. Commun.">
        <title>Ectomycorrhizal ecology is imprinted in the genome of the dominant symbiotic fungus Cenococcum geophilum.</title>
        <authorList>
            <consortium name="DOE Joint Genome Institute"/>
            <person name="Peter M."/>
            <person name="Kohler A."/>
            <person name="Ohm R.A."/>
            <person name="Kuo A."/>
            <person name="Krutzmann J."/>
            <person name="Morin E."/>
            <person name="Arend M."/>
            <person name="Barry K.W."/>
            <person name="Binder M."/>
            <person name="Choi C."/>
            <person name="Clum A."/>
            <person name="Copeland A."/>
            <person name="Grisel N."/>
            <person name="Haridas S."/>
            <person name="Kipfer T."/>
            <person name="LaButti K."/>
            <person name="Lindquist E."/>
            <person name="Lipzen A."/>
            <person name="Maire R."/>
            <person name="Meier B."/>
            <person name="Mihaltcheva S."/>
            <person name="Molinier V."/>
            <person name="Murat C."/>
            <person name="Poggeler S."/>
            <person name="Quandt C.A."/>
            <person name="Sperisen C."/>
            <person name="Tritt A."/>
            <person name="Tisserant E."/>
            <person name="Crous P.W."/>
            <person name="Henrissat B."/>
            <person name="Nehls U."/>
            <person name="Egli S."/>
            <person name="Spatafora J.W."/>
            <person name="Grigoriev I.V."/>
            <person name="Martin F.M."/>
        </authorList>
    </citation>
    <scope>NUCLEOTIDE SEQUENCE [LARGE SCALE GENOMIC DNA]</scope>
    <source>
        <strain evidence="7 8">CBS 459.81</strain>
    </source>
</reference>
<dbReference type="PANTHER" id="PTHR14296:SF3">
    <property type="entry name" value="DIKAR, ISOFORM F"/>
    <property type="match status" value="1"/>
</dbReference>
<dbReference type="AlphaFoldDB" id="A0A8E2EL07"/>
<dbReference type="InterPro" id="IPR013083">
    <property type="entry name" value="Znf_RING/FYVE/PHD"/>
</dbReference>
<dbReference type="GO" id="GO:0031213">
    <property type="term" value="C:RSF complex"/>
    <property type="evidence" value="ECO:0007669"/>
    <property type="project" value="InterPro"/>
</dbReference>
<dbReference type="InterPro" id="IPR011011">
    <property type="entry name" value="Znf_FYVE_PHD"/>
</dbReference>
<dbReference type="InterPro" id="IPR019786">
    <property type="entry name" value="Zinc_finger_PHD-type_CS"/>
</dbReference>
<dbReference type="InterPro" id="IPR028938">
    <property type="entry name" value="Rsf1-like"/>
</dbReference>
<keyword evidence="1" id="KW-0479">Metal-binding</keyword>
<dbReference type="Pfam" id="PF00628">
    <property type="entry name" value="PHD"/>
    <property type="match status" value="1"/>
</dbReference>
<dbReference type="InterPro" id="IPR019787">
    <property type="entry name" value="Znf_PHD-finger"/>
</dbReference>
<gene>
    <name evidence="7" type="ORF">K432DRAFT_317374</name>
</gene>
<evidence type="ECO:0000313" key="8">
    <source>
        <dbReference type="Proteomes" id="UP000250266"/>
    </source>
</evidence>
<evidence type="ECO:0000256" key="1">
    <source>
        <dbReference type="ARBA" id="ARBA00022723"/>
    </source>
</evidence>
<dbReference type="Gene3D" id="3.30.40.10">
    <property type="entry name" value="Zinc/RING finger domain, C3HC4 (zinc finger)"/>
    <property type="match status" value="1"/>
</dbReference>
<dbReference type="PROSITE" id="PS01359">
    <property type="entry name" value="ZF_PHD_1"/>
    <property type="match status" value="1"/>
</dbReference>
<evidence type="ECO:0000256" key="5">
    <source>
        <dbReference type="SAM" id="MobiDB-lite"/>
    </source>
</evidence>